<evidence type="ECO:0000256" key="1">
    <source>
        <dbReference type="SAM" id="MobiDB-lite"/>
    </source>
</evidence>
<keyword evidence="2" id="KW-0131">Cell cycle</keyword>
<dbReference type="SUPFAM" id="SSF52540">
    <property type="entry name" value="P-loop containing nucleoside triphosphate hydrolases"/>
    <property type="match status" value="1"/>
</dbReference>
<proteinExistence type="predicted"/>
<feature type="region of interest" description="Disordered" evidence="1">
    <location>
        <begin position="324"/>
        <end position="358"/>
    </location>
</feature>
<reference evidence="2 3" key="1">
    <citation type="submission" date="2024-02" db="EMBL/GenBank/DDBJ databases">
        <title>Genome analysis and characterization of Microbaculum marinisediminis sp. nov., isolated from marine sediment.</title>
        <authorList>
            <person name="Du Z.-J."/>
            <person name="Ye Y.-Q."/>
            <person name="Zhang Z.-R."/>
            <person name="Yuan S.-M."/>
            <person name="Zhang X.-Y."/>
        </authorList>
    </citation>
    <scope>NUCLEOTIDE SEQUENCE [LARGE SCALE GENOMIC DNA]</scope>
    <source>
        <strain evidence="2 3">SDUM1044001</strain>
    </source>
</reference>
<dbReference type="EMBL" id="JAZHOF010000004">
    <property type="protein sequence ID" value="MEJ8572043.1"/>
    <property type="molecule type" value="Genomic_DNA"/>
</dbReference>
<name>A0AAW9RVK4_9HYPH</name>
<organism evidence="2 3">
    <name type="scientific">Microbaculum marinum</name>
    <dbReference type="NCBI Taxonomy" id="1764581"/>
    <lineage>
        <taxon>Bacteria</taxon>
        <taxon>Pseudomonadati</taxon>
        <taxon>Pseudomonadota</taxon>
        <taxon>Alphaproteobacteria</taxon>
        <taxon>Hyphomicrobiales</taxon>
        <taxon>Tepidamorphaceae</taxon>
        <taxon>Microbaculum</taxon>
    </lineage>
</organism>
<comment type="caution">
    <text evidence="2">The sequence shown here is derived from an EMBL/GenBank/DDBJ whole genome shotgun (WGS) entry which is preliminary data.</text>
</comment>
<dbReference type="RefSeq" id="WP_340329741.1">
    <property type="nucleotide sequence ID" value="NZ_JAZHOF010000004.1"/>
</dbReference>
<accession>A0AAW9RVK4</accession>
<sequence length="358" mass="40093">MATLFLHIGHSKTGSSYLQACALESRNALEEKGIHYPDPTTRTSGIFASFPHGNGVVLRNYLTGKLDAPTFPSDRDCLISNEGLFFELTDASKMDMLVAWARSSGFEKTEMLLFVRDPVDDMVSLYRQKVKSGETTESLKDYATHYTKPKLVKRLIDAAGKYPDINLTLRNYSKVKRSLVEAFAEWLGVPANSLAAPAQKVVNRSLSEDELETLKILNRHVGKDSRFAGLQLCADLPELDAGTLYVEQASIDDIYDVNRDAIDTVNRALPDGEHYAQKPTAEVRETERGDNVTLSTTQLDCIFAAMTKRTVELQEKIDQLKEKNRELNQKQKKVRERLQKLRGNSKRGNEEASEAGTT</sequence>
<keyword evidence="3" id="KW-1185">Reference proteome</keyword>
<evidence type="ECO:0000313" key="2">
    <source>
        <dbReference type="EMBL" id="MEJ8572043.1"/>
    </source>
</evidence>
<dbReference type="Proteomes" id="UP001378188">
    <property type="component" value="Unassembled WGS sequence"/>
</dbReference>
<protein>
    <submittedName>
        <fullName evidence="2">Cell division protein ZapB</fullName>
    </submittedName>
</protein>
<dbReference type="GO" id="GO:0051301">
    <property type="term" value="P:cell division"/>
    <property type="evidence" value="ECO:0007669"/>
    <property type="project" value="UniProtKB-KW"/>
</dbReference>
<dbReference type="InterPro" id="IPR027417">
    <property type="entry name" value="P-loop_NTPase"/>
</dbReference>
<gene>
    <name evidence="2" type="ORF">V3328_11195</name>
</gene>
<evidence type="ECO:0000313" key="3">
    <source>
        <dbReference type="Proteomes" id="UP001378188"/>
    </source>
</evidence>
<dbReference type="AlphaFoldDB" id="A0AAW9RVK4"/>
<keyword evidence="2" id="KW-0132">Cell division</keyword>